<feature type="transmembrane region" description="Helical" evidence="8">
    <location>
        <begin position="273"/>
        <end position="297"/>
    </location>
</feature>
<feature type="transmembrane region" description="Helical" evidence="8">
    <location>
        <begin position="14"/>
        <end position="39"/>
    </location>
</feature>
<comment type="caution">
    <text evidence="10">The sequence shown here is derived from an EMBL/GenBank/DDBJ whole genome shotgun (WGS) entry which is preliminary data.</text>
</comment>
<keyword evidence="4" id="KW-1003">Cell membrane</keyword>
<dbReference type="InterPro" id="IPR004638">
    <property type="entry name" value="EmrB-like"/>
</dbReference>
<feature type="transmembrane region" description="Helical" evidence="8">
    <location>
        <begin position="112"/>
        <end position="132"/>
    </location>
</feature>
<keyword evidence="11" id="KW-1185">Reference proteome</keyword>
<dbReference type="InterPro" id="IPR011701">
    <property type="entry name" value="MFS"/>
</dbReference>
<feature type="domain" description="Major facilitator superfamily (MFS) profile" evidence="9">
    <location>
        <begin position="16"/>
        <end position="512"/>
    </location>
</feature>
<keyword evidence="3" id="KW-0813">Transport</keyword>
<keyword evidence="6 8" id="KW-1133">Transmembrane helix</keyword>
<accession>W4LL27</accession>
<dbReference type="CDD" id="cd17503">
    <property type="entry name" value="MFS_LmrB_MDR_like"/>
    <property type="match status" value="1"/>
</dbReference>
<dbReference type="GO" id="GO:0022857">
    <property type="term" value="F:transmembrane transporter activity"/>
    <property type="evidence" value="ECO:0007669"/>
    <property type="project" value="InterPro"/>
</dbReference>
<feature type="transmembrane region" description="Helical" evidence="8">
    <location>
        <begin position="489"/>
        <end position="509"/>
    </location>
</feature>
<evidence type="ECO:0000313" key="11">
    <source>
        <dbReference type="Proteomes" id="UP000019141"/>
    </source>
</evidence>
<comment type="similarity">
    <text evidence="2">Belongs to the major facilitator superfamily. EmrB family.</text>
</comment>
<feature type="transmembrane region" description="Helical" evidence="8">
    <location>
        <begin position="139"/>
        <end position="158"/>
    </location>
</feature>
<dbReference type="Pfam" id="PF07690">
    <property type="entry name" value="MFS_1"/>
    <property type="match status" value="1"/>
</dbReference>
<dbReference type="InterPro" id="IPR020846">
    <property type="entry name" value="MFS_dom"/>
</dbReference>
<feature type="transmembrane region" description="Helical" evidence="8">
    <location>
        <begin position="202"/>
        <end position="222"/>
    </location>
</feature>
<sequence length="512" mass="55815">MNAATGKPPAREKWLIAVTVMLATYVAVIDLTIVNVALPQMRGTFGVTLDAVTWVAVSYNIAEIVMVTMASWFTQLMGRKRFYLACLTLFTIASIFSGLARSLEMMILMRTLQGLGGGALIPMAQAIMLEVFPEEEHGMAMAVFMMGVVLAPAMGPVLGGWLTDAYGWPWIFYINIPIGVISILLVMAFLKESAYLQQGLSRIDVVGIILLVVGLTALQLFMEQGERRDWFESNFVIAMAVLALVGLTALVIWELRVEEPIVNLRVLKNLPFLGGIAMGLIFGLTTFGSIFMLPLFLQQLQGYSVMDSGLIQMPRMLIVVAVAPIAGRLYGKLDSRLLAAIGTAVMMAGYLDMSRFTLEVGWQRMLPGLLLTGGGMAFLFSVLSAATMRTMPPALLTAAAGLFTLSRRIGGNIGYAFVANQISHRSTFHETRLVDHLTPYDSNTMQALDGLTGRLAVYGLPPGVAEQGALKLLDGAVVRQATMMAYNDVFWMMGMMFVVTFPFVLLLGGRRS</sequence>
<evidence type="ECO:0000259" key="9">
    <source>
        <dbReference type="PROSITE" id="PS50850"/>
    </source>
</evidence>
<dbReference type="EMBL" id="AZHW01000537">
    <property type="protein sequence ID" value="ETW98619.1"/>
    <property type="molecule type" value="Genomic_DNA"/>
</dbReference>
<keyword evidence="5 8" id="KW-0812">Transmembrane</keyword>
<dbReference type="PRINTS" id="PR01036">
    <property type="entry name" value="TCRTETB"/>
</dbReference>
<dbReference type="Proteomes" id="UP000019141">
    <property type="component" value="Unassembled WGS sequence"/>
</dbReference>
<proteinExistence type="inferred from homology"/>
<dbReference type="PROSITE" id="PS50850">
    <property type="entry name" value="MFS"/>
    <property type="match status" value="1"/>
</dbReference>
<feature type="transmembrane region" description="Helical" evidence="8">
    <location>
        <begin position="309"/>
        <end position="330"/>
    </location>
</feature>
<feature type="transmembrane region" description="Helical" evidence="8">
    <location>
        <begin position="234"/>
        <end position="253"/>
    </location>
</feature>
<dbReference type="PATRIC" id="fig|1429438.4.peg.3523"/>
<reference evidence="10 11" key="1">
    <citation type="journal article" date="2014" name="Nature">
        <title>An environmental bacterial taxon with a large and distinct metabolic repertoire.</title>
        <authorList>
            <person name="Wilson M.C."/>
            <person name="Mori T."/>
            <person name="Ruckert C."/>
            <person name="Uria A.R."/>
            <person name="Helf M.J."/>
            <person name="Takada K."/>
            <person name="Gernert C."/>
            <person name="Steffens U.A."/>
            <person name="Heycke N."/>
            <person name="Schmitt S."/>
            <person name="Rinke C."/>
            <person name="Helfrich E.J."/>
            <person name="Brachmann A.O."/>
            <person name="Gurgui C."/>
            <person name="Wakimoto T."/>
            <person name="Kracht M."/>
            <person name="Crusemann M."/>
            <person name="Hentschel U."/>
            <person name="Abe I."/>
            <person name="Matsunaga S."/>
            <person name="Kalinowski J."/>
            <person name="Takeyama H."/>
            <person name="Piel J."/>
        </authorList>
    </citation>
    <scope>NUCLEOTIDE SEQUENCE [LARGE SCALE GENOMIC DNA]</scope>
    <source>
        <strain evidence="11">TSY1</strain>
    </source>
</reference>
<evidence type="ECO:0000256" key="7">
    <source>
        <dbReference type="ARBA" id="ARBA00023136"/>
    </source>
</evidence>
<evidence type="ECO:0000256" key="1">
    <source>
        <dbReference type="ARBA" id="ARBA00004651"/>
    </source>
</evidence>
<keyword evidence="7 8" id="KW-0472">Membrane</keyword>
<dbReference type="InterPro" id="IPR036259">
    <property type="entry name" value="MFS_trans_sf"/>
</dbReference>
<gene>
    <name evidence="10" type="ORF">ETSY1_18015</name>
</gene>
<protein>
    <recommendedName>
        <fullName evidence="9">Major facilitator superfamily (MFS) profile domain-containing protein</fullName>
    </recommendedName>
</protein>
<evidence type="ECO:0000256" key="8">
    <source>
        <dbReference type="SAM" id="Phobius"/>
    </source>
</evidence>
<dbReference type="Gene3D" id="1.20.1250.20">
    <property type="entry name" value="MFS general substrate transporter like domains"/>
    <property type="match status" value="1"/>
</dbReference>
<evidence type="ECO:0000256" key="4">
    <source>
        <dbReference type="ARBA" id="ARBA00022475"/>
    </source>
</evidence>
<feature type="transmembrane region" description="Helical" evidence="8">
    <location>
        <begin position="337"/>
        <end position="353"/>
    </location>
</feature>
<feature type="transmembrane region" description="Helical" evidence="8">
    <location>
        <begin position="365"/>
        <end position="386"/>
    </location>
</feature>
<dbReference type="AlphaFoldDB" id="W4LL27"/>
<dbReference type="PANTHER" id="PTHR42718">
    <property type="entry name" value="MAJOR FACILITATOR SUPERFAMILY MULTIDRUG TRANSPORTER MFSC"/>
    <property type="match status" value="1"/>
</dbReference>
<dbReference type="PANTHER" id="PTHR42718:SF9">
    <property type="entry name" value="MAJOR FACILITATOR SUPERFAMILY MULTIDRUG TRANSPORTER MFSC"/>
    <property type="match status" value="1"/>
</dbReference>
<feature type="transmembrane region" description="Helical" evidence="8">
    <location>
        <begin position="82"/>
        <end position="100"/>
    </location>
</feature>
<evidence type="ECO:0000256" key="3">
    <source>
        <dbReference type="ARBA" id="ARBA00022448"/>
    </source>
</evidence>
<organism evidence="10 11">
    <name type="scientific">Entotheonella factor</name>
    <dbReference type="NCBI Taxonomy" id="1429438"/>
    <lineage>
        <taxon>Bacteria</taxon>
        <taxon>Pseudomonadati</taxon>
        <taxon>Nitrospinota/Tectimicrobiota group</taxon>
        <taxon>Candidatus Tectimicrobiota</taxon>
        <taxon>Candidatus Entotheonellia</taxon>
        <taxon>Candidatus Entotheonellales</taxon>
        <taxon>Candidatus Entotheonellaceae</taxon>
        <taxon>Candidatus Entotheonella</taxon>
    </lineage>
</organism>
<dbReference type="GO" id="GO:0005886">
    <property type="term" value="C:plasma membrane"/>
    <property type="evidence" value="ECO:0007669"/>
    <property type="project" value="UniProtKB-SubCell"/>
</dbReference>
<feature type="transmembrane region" description="Helical" evidence="8">
    <location>
        <begin position="51"/>
        <end position="70"/>
    </location>
</feature>
<dbReference type="Gene3D" id="1.20.1720.10">
    <property type="entry name" value="Multidrug resistance protein D"/>
    <property type="match status" value="1"/>
</dbReference>
<dbReference type="HOGENOM" id="CLU_000960_28_0_7"/>
<dbReference type="SUPFAM" id="SSF103473">
    <property type="entry name" value="MFS general substrate transporter"/>
    <property type="match status" value="1"/>
</dbReference>
<evidence type="ECO:0000256" key="2">
    <source>
        <dbReference type="ARBA" id="ARBA00008537"/>
    </source>
</evidence>
<evidence type="ECO:0000256" key="6">
    <source>
        <dbReference type="ARBA" id="ARBA00022989"/>
    </source>
</evidence>
<dbReference type="NCBIfam" id="TIGR00711">
    <property type="entry name" value="efflux_EmrB"/>
    <property type="match status" value="1"/>
</dbReference>
<comment type="subcellular location">
    <subcellularLocation>
        <location evidence="1">Cell membrane</location>
        <topology evidence="1">Multi-pass membrane protein</topology>
    </subcellularLocation>
</comment>
<evidence type="ECO:0000313" key="10">
    <source>
        <dbReference type="EMBL" id="ETW98619.1"/>
    </source>
</evidence>
<name>W4LL27_ENTF1</name>
<evidence type="ECO:0000256" key="5">
    <source>
        <dbReference type="ARBA" id="ARBA00022692"/>
    </source>
</evidence>
<feature type="transmembrane region" description="Helical" evidence="8">
    <location>
        <begin position="170"/>
        <end position="190"/>
    </location>
</feature>